<dbReference type="Pfam" id="PF07739">
    <property type="entry name" value="TipAS"/>
    <property type="match status" value="1"/>
</dbReference>
<protein>
    <submittedName>
        <fullName evidence="6">Transcriptional regulator</fullName>
    </submittedName>
</protein>
<dbReference type="InterPro" id="IPR009061">
    <property type="entry name" value="DNA-bd_dom_put_sf"/>
</dbReference>
<dbReference type="GO" id="GO:0003677">
    <property type="term" value="F:DNA binding"/>
    <property type="evidence" value="ECO:0007669"/>
    <property type="project" value="UniProtKB-KW"/>
</dbReference>
<dbReference type="CDD" id="cd01106">
    <property type="entry name" value="HTH_TipAL-Mta"/>
    <property type="match status" value="1"/>
</dbReference>
<keyword evidence="7" id="KW-1185">Reference proteome</keyword>
<evidence type="ECO:0000313" key="6">
    <source>
        <dbReference type="EMBL" id="AJE34044.1"/>
    </source>
</evidence>
<evidence type="ECO:0000256" key="1">
    <source>
        <dbReference type="ARBA" id="ARBA00023015"/>
    </source>
</evidence>
<feature type="domain" description="HTH merR-type" evidence="5">
    <location>
        <begin position="1"/>
        <end position="72"/>
    </location>
</feature>
<dbReference type="RefSeq" id="WP_040086727.1">
    <property type="nucleotide sequence ID" value="NZ_BCSU01000001.1"/>
</dbReference>
<dbReference type="InterPro" id="IPR000551">
    <property type="entry name" value="MerR-type_HTH_dom"/>
</dbReference>
<dbReference type="Gene3D" id="1.10.490.50">
    <property type="entry name" value="Antibiotic binding domain of TipA-like multidrug resistance regulators"/>
    <property type="match status" value="1"/>
</dbReference>
<proteinExistence type="predicted"/>
<sequence length="253" mass="28904">MNDYTIGEAADILHVTTRTLRHWDHIGLLVPGWRTWADHRLYTEDDLDRALQILVYREAGVPLKEIAGILAEPSTARATLRHQREVLTERIAHLHRMVRAVDDLLKKEEPMSIEDRMRLFGDQWRPEYQEEAEERWGGTPEWEQSQAVAATMTDEDWLAVRREQDDFVALLADAAARGVEPGSGEGRVIVEKHRATISRWYPVTPARQVLLARMYVQDERFNATYQGHAAYLLGLVEAQAAAEGVDLGAVTWE</sequence>
<dbReference type="AlphaFoldDB" id="A0A0B5DE79"/>
<dbReference type="SUPFAM" id="SSF89082">
    <property type="entry name" value="Antibiotic binding domain of TipA-like multidrug resistance regulators"/>
    <property type="match status" value="1"/>
</dbReference>
<dbReference type="InterPro" id="IPR012925">
    <property type="entry name" value="TipAS_dom"/>
</dbReference>
<organism evidence="6 7">
    <name type="scientific">Corynebacterium humireducens NBRC 106098 = DSM 45392</name>
    <dbReference type="NCBI Taxonomy" id="1223515"/>
    <lineage>
        <taxon>Bacteria</taxon>
        <taxon>Bacillati</taxon>
        <taxon>Actinomycetota</taxon>
        <taxon>Actinomycetes</taxon>
        <taxon>Mycobacteriales</taxon>
        <taxon>Corynebacteriaceae</taxon>
        <taxon>Corynebacterium</taxon>
    </lineage>
</organism>
<dbReference type="Proteomes" id="UP000031524">
    <property type="component" value="Chromosome"/>
</dbReference>
<dbReference type="GO" id="GO:0003700">
    <property type="term" value="F:DNA-binding transcription factor activity"/>
    <property type="evidence" value="ECO:0007669"/>
    <property type="project" value="InterPro"/>
</dbReference>
<dbReference type="InterPro" id="IPR036244">
    <property type="entry name" value="TipA-like_antibiotic-bd"/>
</dbReference>
<evidence type="ECO:0000256" key="2">
    <source>
        <dbReference type="ARBA" id="ARBA00023125"/>
    </source>
</evidence>
<name>A0A0B5DE79_9CORY</name>
<reference evidence="6 7" key="1">
    <citation type="submission" date="2013-04" db="EMBL/GenBank/DDBJ databases">
        <title>Complete genome sequence of Corynebacterium humireducens DSM 45392(T), isolated from a wastewater-fed microbial fuel cell.</title>
        <authorList>
            <person name="Ruckert C."/>
            <person name="Albersmeier A."/>
            <person name="Kalinowski J."/>
        </authorList>
    </citation>
    <scope>NUCLEOTIDE SEQUENCE [LARGE SCALE GENOMIC DNA]</scope>
    <source>
        <strain evidence="7">MFC-5</strain>
    </source>
</reference>
<dbReference type="Gene3D" id="1.10.1660.10">
    <property type="match status" value="1"/>
</dbReference>
<dbReference type="PANTHER" id="PTHR30204">
    <property type="entry name" value="REDOX-CYCLING DRUG-SENSING TRANSCRIPTIONAL ACTIVATOR SOXR"/>
    <property type="match status" value="1"/>
</dbReference>
<dbReference type="Pfam" id="PF13411">
    <property type="entry name" value="MerR_1"/>
    <property type="match status" value="1"/>
</dbReference>
<dbReference type="PROSITE" id="PS50937">
    <property type="entry name" value="HTH_MERR_2"/>
    <property type="match status" value="1"/>
</dbReference>
<dbReference type="SMART" id="SM00422">
    <property type="entry name" value="HTH_MERR"/>
    <property type="match status" value="1"/>
</dbReference>
<dbReference type="KEGG" id="chm:B842_10985"/>
<keyword evidence="4" id="KW-0804">Transcription</keyword>
<accession>A0A0B5DE79</accession>
<evidence type="ECO:0000256" key="3">
    <source>
        <dbReference type="ARBA" id="ARBA00023159"/>
    </source>
</evidence>
<gene>
    <name evidence="6" type="ORF">B842_10985</name>
</gene>
<dbReference type="HOGENOM" id="CLU_060077_0_6_11"/>
<keyword evidence="1" id="KW-0805">Transcription regulation</keyword>
<evidence type="ECO:0000259" key="5">
    <source>
        <dbReference type="PROSITE" id="PS50937"/>
    </source>
</evidence>
<evidence type="ECO:0000256" key="4">
    <source>
        <dbReference type="ARBA" id="ARBA00023163"/>
    </source>
</evidence>
<dbReference type="InterPro" id="IPR047057">
    <property type="entry name" value="MerR_fam"/>
</dbReference>
<keyword evidence="3" id="KW-0010">Activator</keyword>
<evidence type="ECO:0000313" key="7">
    <source>
        <dbReference type="Proteomes" id="UP000031524"/>
    </source>
</evidence>
<dbReference type="PANTHER" id="PTHR30204:SF90">
    <property type="entry name" value="HTH-TYPE TRANSCRIPTIONAL ACTIVATOR MTA"/>
    <property type="match status" value="1"/>
</dbReference>
<dbReference type="EMBL" id="CP005286">
    <property type="protein sequence ID" value="AJE34044.1"/>
    <property type="molecule type" value="Genomic_DNA"/>
</dbReference>
<dbReference type="STRING" id="1223515.B842_10985"/>
<dbReference type="SUPFAM" id="SSF46955">
    <property type="entry name" value="Putative DNA-binding domain"/>
    <property type="match status" value="1"/>
</dbReference>
<dbReference type="OrthoDB" id="9809391at2"/>
<keyword evidence="2" id="KW-0238">DNA-binding</keyword>